<keyword evidence="1" id="KW-0175">Coiled coil</keyword>
<feature type="compositionally biased region" description="Pro residues" evidence="2">
    <location>
        <begin position="323"/>
        <end position="341"/>
    </location>
</feature>
<dbReference type="AlphaFoldDB" id="A0A0L0SPW8"/>
<sequence>MSSHYHQGAHHDPVASANSISASLDDPYAGMSPTTRRRTIHDQQKGVDRVIKATQASPSVQPTVSPSTLPTSELSVSWAAPPTNTSPTVRANDYDGFFNEYNEYNHEPAMPRPQQNLSWLATSYDSVAAIPTTSRHASHVLGLQDSNDRGYMSPFAKDDERRVFLAQSTAAAPSRTTATECPTGRWSPPSLLRRREDNGDDEWRAIERPKSADPWVSSKSLDASSASADAKTNSFRATYATSCTSLSGSMPRAAWLDSSSLSLSLDRSVTKMDARPYRGLSSDDATGYPRRSPDTDATAFRSAFVDPARPPPSTSDYYVRARTPPPPPSAARPPMPPSPPRPDSRVAAANRSDATAMRVLHDRERHLTEVVHTLKARLEEEQAQSMHLREHVTWMHDRLRAENARRAAADAEVASLRAQVMDLEHHARRGGTSGGEFGGHGAGYAMSARPTEPSANDEWNHGNGTSGNDPDVTWRASLMRTGMPRSPTAAATSAPSSRSDSTILGQAAV</sequence>
<feature type="compositionally biased region" description="Basic and acidic residues" evidence="2">
    <location>
        <begin position="40"/>
        <end position="51"/>
    </location>
</feature>
<keyword evidence="4" id="KW-1185">Reference proteome</keyword>
<dbReference type="Proteomes" id="UP000054350">
    <property type="component" value="Unassembled WGS sequence"/>
</dbReference>
<feature type="region of interest" description="Disordered" evidence="2">
    <location>
        <begin position="168"/>
        <end position="218"/>
    </location>
</feature>
<proteinExistence type="predicted"/>
<feature type="coiled-coil region" evidence="1">
    <location>
        <begin position="399"/>
        <end position="426"/>
    </location>
</feature>
<dbReference type="VEuPathDB" id="FungiDB:AMAG_09900"/>
<feature type="compositionally biased region" description="Gly residues" evidence="2">
    <location>
        <begin position="431"/>
        <end position="442"/>
    </location>
</feature>
<evidence type="ECO:0000313" key="3">
    <source>
        <dbReference type="EMBL" id="KNE64541.1"/>
    </source>
</evidence>
<reference evidence="3 4" key="1">
    <citation type="submission" date="2009-11" db="EMBL/GenBank/DDBJ databases">
        <title>Annotation of Allomyces macrogynus ATCC 38327.</title>
        <authorList>
            <consortium name="The Broad Institute Genome Sequencing Platform"/>
            <person name="Russ C."/>
            <person name="Cuomo C."/>
            <person name="Burger G."/>
            <person name="Gray M.W."/>
            <person name="Holland P.W.H."/>
            <person name="King N."/>
            <person name="Lang F.B.F."/>
            <person name="Roger A.J."/>
            <person name="Ruiz-Trillo I."/>
            <person name="Young S.K."/>
            <person name="Zeng Q."/>
            <person name="Gargeya S."/>
            <person name="Fitzgerald M."/>
            <person name="Haas B."/>
            <person name="Abouelleil A."/>
            <person name="Alvarado L."/>
            <person name="Arachchi H.M."/>
            <person name="Berlin A."/>
            <person name="Chapman S.B."/>
            <person name="Gearin G."/>
            <person name="Goldberg J."/>
            <person name="Griggs A."/>
            <person name="Gujja S."/>
            <person name="Hansen M."/>
            <person name="Heiman D."/>
            <person name="Howarth C."/>
            <person name="Larimer J."/>
            <person name="Lui A."/>
            <person name="MacDonald P.J.P."/>
            <person name="McCowen C."/>
            <person name="Montmayeur A."/>
            <person name="Murphy C."/>
            <person name="Neiman D."/>
            <person name="Pearson M."/>
            <person name="Priest M."/>
            <person name="Roberts A."/>
            <person name="Saif S."/>
            <person name="Shea T."/>
            <person name="Sisk P."/>
            <person name="Stolte C."/>
            <person name="Sykes S."/>
            <person name="Wortman J."/>
            <person name="Nusbaum C."/>
            <person name="Birren B."/>
        </authorList>
    </citation>
    <scope>NUCLEOTIDE SEQUENCE [LARGE SCALE GENOMIC DNA]</scope>
    <source>
        <strain evidence="3 4">ATCC 38327</strain>
    </source>
</reference>
<reference evidence="4" key="2">
    <citation type="submission" date="2009-11" db="EMBL/GenBank/DDBJ databases">
        <title>The Genome Sequence of Allomyces macrogynus strain ATCC 38327.</title>
        <authorList>
            <consortium name="The Broad Institute Genome Sequencing Platform"/>
            <person name="Russ C."/>
            <person name="Cuomo C."/>
            <person name="Shea T."/>
            <person name="Young S.K."/>
            <person name="Zeng Q."/>
            <person name="Koehrsen M."/>
            <person name="Haas B."/>
            <person name="Borodovsky M."/>
            <person name="Guigo R."/>
            <person name="Alvarado L."/>
            <person name="Berlin A."/>
            <person name="Borenstein D."/>
            <person name="Chen Z."/>
            <person name="Engels R."/>
            <person name="Freedman E."/>
            <person name="Gellesch M."/>
            <person name="Goldberg J."/>
            <person name="Griggs A."/>
            <person name="Gujja S."/>
            <person name="Heiman D."/>
            <person name="Hepburn T."/>
            <person name="Howarth C."/>
            <person name="Jen D."/>
            <person name="Larson L."/>
            <person name="Lewis B."/>
            <person name="Mehta T."/>
            <person name="Park D."/>
            <person name="Pearson M."/>
            <person name="Roberts A."/>
            <person name="Saif S."/>
            <person name="Shenoy N."/>
            <person name="Sisk P."/>
            <person name="Stolte C."/>
            <person name="Sykes S."/>
            <person name="Walk T."/>
            <person name="White J."/>
            <person name="Yandava C."/>
            <person name="Burger G."/>
            <person name="Gray M.W."/>
            <person name="Holland P.W.H."/>
            <person name="King N."/>
            <person name="Lang F.B.F."/>
            <person name="Roger A.J."/>
            <person name="Ruiz-Trillo I."/>
            <person name="Lander E."/>
            <person name="Nusbaum C."/>
        </authorList>
    </citation>
    <scope>NUCLEOTIDE SEQUENCE [LARGE SCALE GENOMIC DNA]</scope>
    <source>
        <strain evidence="4">ATCC 38327</strain>
    </source>
</reference>
<feature type="compositionally biased region" description="Basic and acidic residues" evidence="2">
    <location>
        <begin position="193"/>
        <end position="211"/>
    </location>
</feature>
<gene>
    <name evidence="3" type="ORF">AMAG_09900</name>
</gene>
<feature type="compositionally biased region" description="Low complexity" evidence="2">
    <location>
        <begin position="168"/>
        <end position="179"/>
    </location>
</feature>
<protein>
    <submittedName>
        <fullName evidence="3">Uncharacterized protein</fullName>
    </submittedName>
</protein>
<evidence type="ECO:0000256" key="2">
    <source>
        <dbReference type="SAM" id="MobiDB-lite"/>
    </source>
</evidence>
<evidence type="ECO:0000313" key="4">
    <source>
        <dbReference type="Proteomes" id="UP000054350"/>
    </source>
</evidence>
<feature type="region of interest" description="Disordered" evidence="2">
    <location>
        <begin position="276"/>
        <end position="348"/>
    </location>
</feature>
<name>A0A0L0SPW8_ALLM3</name>
<feature type="region of interest" description="Disordered" evidence="2">
    <location>
        <begin position="1"/>
        <end position="80"/>
    </location>
</feature>
<accession>A0A0L0SPW8</accession>
<feature type="region of interest" description="Disordered" evidence="2">
    <location>
        <begin position="429"/>
        <end position="509"/>
    </location>
</feature>
<evidence type="ECO:0000256" key="1">
    <source>
        <dbReference type="SAM" id="Coils"/>
    </source>
</evidence>
<feature type="compositionally biased region" description="Low complexity" evidence="2">
    <location>
        <begin position="57"/>
        <end position="77"/>
    </location>
</feature>
<dbReference type="EMBL" id="GG745345">
    <property type="protein sequence ID" value="KNE64541.1"/>
    <property type="molecule type" value="Genomic_DNA"/>
</dbReference>
<feature type="compositionally biased region" description="Low complexity" evidence="2">
    <location>
        <begin position="484"/>
        <end position="502"/>
    </location>
</feature>
<organism evidence="3 4">
    <name type="scientific">Allomyces macrogynus (strain ATCC 38327)</name>
    <name type="common">Allomyces javanicus var. macrogynus</name>
    <dbReference type="NCBI Taxonomy" id="578462"/>
    <lineage>
        <taxon>Eukaryota</taxon>
        <taxon>Fungi</taxon>
        <taxon>Fungi incertae sedis</taxon>
        <taxon>Blastocladiomycota</taxon>
        <taxon>Blastocladiomycetes</taxon>
        <taxon>Blastocladiales</taxon>
        <taxon>Blastocladiaceae</taxon>
        <taxon>Allomyces</taxon>
    </lineage>
</organism>